<feature type="region of interest" description="Disordered" evidence="1">
    <location>
        <begin position="1"/>
        <end position="34"/>
    </location>
</feature>
<proteinExistence type="predicted"/>
<organism evidence="2 3">
    <name type="scientific">Enterococcus hirae (strain ATCC 9790 / DSM 20160 / JCM 8729 / LMG 6399 / NBRC 3181 / NCIMB 6459 / NCDO 1258 / NCTC 12367 / WDCM 00089 / R)</name>
    <dbReference type="NCBI Taxonomy" id="768486"/>
    <lineage>
        <taxon>Bacteria</taxon>
        <taxon>Bacillati</taxon>
        <taxon>Bacillota</taxon>
        <taxon>Bacilli</taxon>
        <taxon>Lactobacillales</taxon>
        <taxon>Enterococcaceae</taxon>
        <taxon>Enterococcus</taxon>
    </lineage>
</organism>
<name>I6S3I2_ENTHA</name>
<dbReference type="Proteomes" id="UP000002895">
    <property type="component" value="Chromosome"/>
</dbReference>
<feature type="compositionally biased region" description="Basic residues" evidence="1">
    <location>
        <begin position="9"/>
        <end position="18"/>
    </location>
</feature>
<dbReference type="HOGENOM" id="CLU_3373639_0_0_9"/>
<sequence length="34" mass="4169">MSRMDRYKNIHKKAKPLKKNQPVFLDVNVKRTKR</sequence>
<dbReference type="KEGG" id="ehr:EHR_12005"/>
<dbReference type="AlphaFoldDB" id="I6S3I2"/>
<reference evidence="2 3" key="1">
    <citation type="journal article" date="2012" name="J. Bacteriol.">
        <title>Genome sequence of Enterococcus hirae (Streptococcus faecalis) ATCC 9790, a model organism for the study of ion transport, bioenergetics, and copper homeostasis.</title>
        <authorList>
            <person name="Gaechter T."/>
            <person name="Wunderlin C."/>
            <person name="Schmidheini T."/>
            <person name="Solioz M."/>
        </authorList>
    </citation>
    <scope>NUCLEOTIDE SEQUENCE [LARGE SCALE GENOMIC DNA]</scope>
    <source>
        <strain evidence="3">ATCC 9790 / DSM 20160 / JCM 8729 / LMG 6399 / NBRC 3181 / NCIMB 6459 / NCDO 1258 / NCTC 12367 / WDCM 00089 / R</strain>
    </source>
</reference>
<evidence type="ECO:0000313" key="2">
    <source>
        <dbReference type="EMBL" id="AFM71270.1"/>
    </source>
</evidence>
<gene>
    <name evidence="2" type="ordered locus">EHR_12005</name>
</gene>
<evidence type="ECO:0000313" key="3">
    <source>
        <dbReference type="Proteomes" id="UP000002895"/>
    </source>
</evidence>
<protein>
    <submittedName>
        <fullName evidence="2">Uncharacterized protein</fullName>
    </submittedName>
</protein>
<evidence type="ECO:0000256" key="1">
    <source>
        <dbReference type="SAM" id="MobiDB-lite"/>
    </source>
</evidence>
<dbReference type="EMBL" id="CP003504">
    <property type="protein sequence ID" value="AFM71270.1"/>
    <property type="molecule type" value="Genomic_DNA"/>
</dbReference>
<keyword evidence="3" id="KW-1185">Reference proteome</keyword>
<accession>I6S3I2</accession>